<evidence type="ECO:0000313" key="2">
    <source>
        <dbReference type="Proteomes" id="UP001499974"/>
    </source>
</evidence>
<name>A0ABP8X809_9ACTN</name>
<accession>A0ABP8X809</accession>
<proteinExistence type="predicted"/>
<reference evidence="2" key="1">
    <citation type="journal article" date="2019" name="Int. J. Syst. Evol. Microbiol.">
        <title>The Global Catalogue of Microorganisms (GCM) 10K type strain sequencing project: providing services to taxonomists for standard genome sequencing and annotation.</title>
        <authorList>
            <consortium name="The Broad Institute Genomics Platform"/>
            <consortium name="The Broad Institute Genome Sequencing Center for Infectious Disease"/>
            <person name="Wu L."/>
            <person name="Ma J."/>
        </authorList>
    </citation>
    <scope>NUCLEOTIDE SEQUENCE [LARGE SCALE GENOMIC DNA]</scope>
    <source>
        <strain evidence="2">JCM 18531</strain>
    </source>
</reference>
<sequence>MSHRLPPPSRRLQTALLGVRAGALSLVVLAGLWAPAHDEGGGSFAVTADPSARVQRMIDRHDCSTTGFDHADPASALIRSADGRVRLVSFDRGWQVFTRHGAAQLVAVCLDDPPR</sequence>
<keyword evidence="2" id="KW-1185">Reference proteome</keyword>
<evidence type="ECO:0000313" key="1">
    <source>
        <dbReference type="EMBL" id="GAA4702672.1"/>
    </source>
</evidence>
<dbReference type="EMBL" id="BAABKM010000002">
    <property type="protein sequence ID" value="GAA4702672.1"/>
    <property type="molecule type" value="Genomic_DNA"/>
</dbReference>
<comment type="caution">
    <text evidence="1">The sequence shown here is derived from an EMBL/GenBank/DDBJ whole genome shotgun (WGS) entry which is preliminary data.</text>
</comment>
<organism evidence="1 2">
    <name type="scientific">Nocardioides conyzicola</name>
    <dbReference type="NCBI Taxonomy" id="1651781"/>
    <lineage>
        <taxon>Bacteria</taxon>
        <taxon>Bacillati</taxon>
        <taxon>Actinomycetota</taxon>
        <taxon>Actinomycetes</taxon>
        <taxon>Propionibacteriales</taxon>
        <taxon>Nocardioidaceae</taxon>
        <taxon>Nocardioides</taxon>
    </lineage>
</organism>
<dbReference type="Proteomes" id="UP001499974">
    <property type="component" value="Unassembled WGS sequence"/>
</dbReference>
<gene>
    <name evidence="1" type="ORF">GCM10023349_19990</name>
</gene>
<protein>
    <submittedName>
        <fullName evidence="1">Uncharacterized protein</fullName>
    </submittedName>
</protein>
<dbReference type="RefSeq" id="WP_345521107.1">
    <property type="nucleotide sequence ID" value="NZ_BAABKM010000002.1"/>
</dbReference>